<evidence type="ECO:0000256" key="5">
    <source>
        <dbReference type="ARBA" id="ARBA00023004"/>
    </source>
</evidence>
<sequence length="136" mass="14968">MKKQTFFIVLLAFAAFSCSKKETPAEKESNTMLEEPKVNVEEQNVSVKVPTPESGLEFINASDCRTCHSDDAKLIGPAYKDVAAKYENTEANRKMLAEKIIKGGQGVWGDIPMAPHAGLSREQAEAMAMYVLSLKK</sequence>
<dbReference type="OrthoDB" id="9814063at2"/>
<proteinExistence type="predicted"/>
<comment type="caution">
    <text evidence="8">The sequence shown here is derived from an EMBL/GenBank/DDBJ whole genome shotgun (WGS) entry which is preliminary data.</text>
</comment>
<dbReference type="InterPro" id="IPR002324">
    <property type="entry name" value="Cyt_c_ID"/>
</dbReference>
<evidence type="ECO:0000256" key="2">
    <source>
        <dbReference type="ARBA" id="ARBA00022617"/>
    </source>
</evidence>
<evidence type="ECO:0000313" key="8">
    <source>
        <dbReference type="EMBL" id="OOH96395.1"/>
    </source>
</evidence>
<keyword evidence="5 6" id="KW-0408">Iron</keyword>
<dbReference type="Pfam" id="PF00034">
    <property type="entry name" value="Cytochrom_C"/>
    <property type="match status" value="1"/>
</dbReference>
<feature type="domain" description="Cytochrome c" evidence="7">
    <location>
        <begin position="50"/>
        <end position="135"/>
    </location>
</feature>
<dbReference type="InterPro" id="IPR036909">
    <property type="entry name" value="Cyt_c-like_dom_sf"/>
</dbReference>
<organism evidence="8 9">
    <name type="scientific">Elizabethkingia meningoseptica</name>
    <name type="common">Chryseobacterium meningosepticum</name>
    <dbReference type="NCBI Taxonomy" id="238"/>
    <lineage>
        <taxon>Bacteria</taxon>
        <taxon>Pseudomonadati</taxon>
        <taxon>Bacteroidota</taxon>
        <taxon>Flavobacteriia</taxon>
        <taxon>Flavobacteriales</taxon>
        <taxon>Weeksellaceae</taxon>
        <taxon>Elizabethkingia</taxon>
    </lineage>
</organism>
<name>A0A1V3U3E2_ELIME</name>
<keyword evidence="9" id="KW-1185">Reference proteome</keyword>
<dbReference type="PRINTS" id="PR00606">
    <property type="entry name" value="CYTCHROMECID"/>
</dbReference>
<evidence type="ECO:0000313" key="9">
    <source>
        <dbReference type="Proteomes" id="UP000188947"/>
    </source>
</evidence>
<dbReference type="Proteomes" id="UP000188947">
    <property type="component" value="Unassembled WGS sequence"/>
</dbReference>
<feature type="binding site" description="covalent" evidence="6">
    <location>
        <position position="113"/>
    </location>
    <ligand>
        <name>heme c</name>
        <dbReference type="ChEBI" id="CHEBI:61717"/>
    </ligand>
</feature>
<dbReference type="InterPro" id="IPR009056">
    <property type="entry name" value="Cyt_c-like_dom"/>
</dbReference>
<feature type="binding site" description="covalent" evidence="6">
    <location>
        <position position="64"/>
    </location>
    <ligand>
        <name>heme c</name>
        <dbReference type="ChEBI" id="CHEBI:61717"/>
    </ligand>
</feature>
<keyword evidence="4" id="KW-0249">Electron transport</keyword>
<dbReference type="PROSITE" id="PS51007">
    <property type="entry name" value="CYTC"/>
    <property type="match status" value="1"/>
</dbReference>
<reference evidence="8 9" key="1">
    <citation type="submission" date="2016-11" db="EMBL/GenBank/DDBJ databases">
        <title>Genome sequence and comparative genomic analysis of clinical strain Elizabethkingia meningoseptica 61421 PRCM.</title>
        <authorList>
            <person name="Wang M."/>
            <person name="Hu S."/>
            <person name="Cao L."/>
            <person name="Jiang T."/>
            <person name="Zhou Y."/>
            <person name="Ming D."/>
        </authorList>
    </citation>
    <scope>NUCLEOTIDE SEQUENCE [LARGE SCALE GENOMIC DNA]</scope>
    <source>
        <strain evidence="8 9">61421 PRCM</strain>
    </source>
</reference>
<comment type="PTM">
    <text evidence="6">Binds 1 heme c group covalently per subunit.</text>
</comment>
<accession>A0A1V3U3E2</accession>
<evidence type="ECO:0000256" key="4">
    <source>
        <dbReference type="ARBA" id="ARBA00022982"/>
    </source>
</evidence>
<evidence type="ECO:0000256" key="1">
    <source>
        <dbReference type="ARBA" id="ARBA00022448"/>
    </source>
</evidence>
<dbReference type="AlphaFoldDB" id="A0A1V3U3E2"/>
<evidence type="ECO:0000256" key="6">
    <source>
        <dbReference type="PIRSR" id="PIRSR602324-1"/>
    </source>
</evidence>
<evidence type="ECO:0000259" key="7">
    <source>
        <dbReference type="PROSITE" id="PS51007"/>
    </source>
</evidence>
<keyword evidence="2 6" id="KW-0349">Heme</keyword>
<dbReference type="STRING" id="238.BBD35_13505"/>
<dbReference type="Gene3D" id="1.10.760.10">
    <property type="entry name" value="Cytochrome c-like domain"/>
    <property type="match status" value="1"/>
</dbReference>
<dbReference type="EMBL" id="MPOG01000008">
    <property type="protein sequence ID" value="OOH96395.1"/>
    <property type="molecule type" value="Genomic_DNA"/>
</dbReference>
<dbReference type="SUPFAM" id="SSF46626">
    <property type="entry name" value="Cytochrome c"/>
    <property type="match status" value="1"/>
</dbReference>
<dbReference type="GO" id="GO:0005506">
    <property type="term" value="F:iron ion binding"/>
    <property type="evidence" value="ECO:0007669"/>
    <property type="project" value="InterPro"/>
</dbReference>
<dbReference type="eggNOG" id="COG4654">
    <property type="taxonomic scope" value="Bacteria"/>
</dbReference>
<dbReference type="RefSeq" id="WP_069214932.1">
    <property type="nucleotide sequence ID" value="NZ_CP016378.1"/>
</dbReference>
<protein>
    <submittedName>
        <fullName evidence="8">Cytochrome C</fullName>
    </submittedName>
</protein>
<dbReference type="GO" id="GO:0020037">
    <property type="term" value="F:heme binding"/>
    <property type="evidence" value="ECO:0007669"/>
    <property type="project" value="InterPro"/>
</dbReference>
<dbReference type="PROSITE" id="PS51257">
    <property type="entry name" value="PROKAR_LIPOPROTEIN"/>
    <property type="match status" value="1"/>
</dbReference>
<dbReference type="GO" id="GO:0009055">
    <property type="term" value="F:electron transfer activity"/>
    <property type="evidence" value="ECO:0007669"/>
    <property type="project" value="InterPro"/>
</dbReference>
<feature type="binding site" description="covalent" evidence="6">
    <location>
        <position position="68"/>
    </location>
    <ligand>
        <name>heme c</name>
        <dbReference type="ChEBI" id="CHEBI:61717"/>
    </ligand>
</feature>
<evidence type="ECO:0000256" key="3">
    <source>
        <dbReference type="ARBA" id="ARBA00022723"/>
    </source>
</evidence>
<keyword evidence="1" id="KW-0813">Transport</keyword>
<gene>
    <name evidence="8" type="ORF">BMF97_08615</name>
</gene>
<keyword evidence="3 6" id="KW-0479">Metal-binding</keyword>